<keyword evidence="2" id="KW-1003">Cell membrane</keyword>
<feature type="transmembrane region" description="Helical" evidence="6">
    <location>
        <begin position="205"/>
        <end position="224"/>
    </location>
</feature>
<organism evidence="7 8">
    <name type="scientific">Humisphaera borealis</name>
    <dbReference type="NCBI Taxonomy" id="2807512"/>
    <lineage>
        <taxon>Bacteria</taxon>
        <taxon>Pseudomonadati</taxon>
        <taxon>Planctomycetota</taxon>
        <taxon>Phycisphaerae</taxon>
        <taxon>Tepidisphaerales</taxon>
        <taxon>Tepidisphaeraceae</taxon>
        <taxon>Humisphaera</taxon>
    </lineage>
</organism>
<evidence type="ECO:0000256" key="2">
    <source>
        <dbReference type="ARBA" id="ARBA00022475"/>
    </source>
</evidence>
<feature type="transmembrane region" description="Helical" evidence="6">
    <location>
        <begin position="52"/>
        <end position="69"/>
    </location>
</feature>
<feature type="transmembrane region" description="Helical" evidence="6">
    <location>
        <begin position="21"/>
        <end position="40"/>
    </location>
</feature>
<dbReference type="InterPro" id="IPR001851">
    <property type="entry name" value="ABC_transp_permease"/>
</dbReference>
<feature type="transmembrane region" description="Helical" evidence="6">
    <location>
        <begin position="334"/>
        <end position="355"/>
    </location>
</feature>
<dbReference type="InterPro" id="IPR043428">
    <property type="entry name" value="LivM-like"/>
</dbReference>
<proteinExistence type="predicted"/>
<keyword evidence="5 6" id="KW-0472">Membrane</keyword>
<keyword evidence="3 6" id="KW-0812">Transmembrane</keyword>
<dbReference type="PANTHER" id="PTHR30482:SF4">
    <property type="entry name" value="SLR1201 PROTEIN"/>
    <property type="match status" value="1"/>
</dbReference>
<dbReference type="Pfam" id="PF02653">
    <property type="entry name" value="BPD_transp_2"/>
    <property type="match status" value="1"/>
</dbReference>
<feature type="transmembrane region" description="Helical" evidence="6">
    <location>
        <begin position="162"/>
        <end position="179"/>
    </location>
</feature>
<sequence>MKSSDVTIGIALHPTTRKLRMIVMFVLLGLFFVAVPALNLGGVVPDYRVQLLGKYLCFALVALGVDLVWGYTGLLTLCQALFFCAGGYCMGMFLSLPQGGGDVRPEYNNIPHFMYFNNLRELPLFWKPFASMGFAIFGGIMIAALAASLFGFVILRNRVKGVYFSIITQAVAWGGWLLISRNEMLLGGTNGLTNFNKDFSQKQSWILGLYLLTVTMVLVAYLVCRFIVRSRLGRVLVAVRDKESRLYFSGYKPHAFKVFAFAVGAALAAVGGMLYAPQVGIITPQDMHVDASIFMVILIAVGGRGRLWGAILGALLVNYAKSSLTSYVPNAWLYVYGSLFIAVVLFFPDGFVGLWDRVEKRVEQGAGPVAVASAAIPIFAVCLFTLSEALGFTPEWMQKTRVLAMPLHYYLLIMFLVVTLAMERVVVSREKAVRARMMADEAPDGVAAGIG</sequence>
<feature type="transmembrane region" description="Helical" evidence="6">
    <location>
        <begin position="407"/>
        <end position="427"/>
    </location>
</feature>
<dbReference type="RefSeq" id="WP_206295245.1">
    <property type="nucleotide sequence ID" value="NZ_CP063458.1"/>
</dbReference>
<dbReference type="Proteomes" id="UP000593765">
    <property type="component" value="Chromosome"/>
</dbReference>
<evidence type="ECO:0000313" key="7">
    <source>
        <dbReference type="EMBL" id="QOV91925.1"/>
    </source>
</evidence>
<evidence type="ECO:0000256" key="1">
    <source>
        <dbReference type="ARBA" id="ARBA00004651"/>
    </source>
</evidence>
<keyword evidence="4 6" id="KW-1133">Transmembrane helix</keyword>
<dbReference type="NCBIfam" id="TIGR03408">
    <property type="entry name" value="urea_trans_UrtC"/>
    <property type="match status" value="1"/>
</dbReference>
<reference evidence="7 8" key="1">
    <citation type="submission" date="2020-10" db="EMBL/GenBank/DDBJ databases">
        <title>Wide distribution of Phycisphaera-like planctomycetes from WD2101 soil group in peatlands and genome analysis of the first cultivated representative.</title>
        <authorList>
            <person name="Dedysh S.N."/>
            <person name="Beletsky A.V."/>
            <person name="Ivanova A."/>
            <person name="Kulichevskaya I.S."/>
            <person name="Suzina N.E."/>
            <person name="Philippov D.A."/>
            <person name="Rakitin A.L."/>
            <person name="Mardanov A.V."/>
            <person name="Ravin N.V."/>
        </authorList>
    </citation>
    <scope>NUCLEOTIDE SEQUENCE [LARGE SCALE GENOMIC DNA]</scope>
    <source>
        <strain evidence="7 8">M1803</strain>
    </source>
</reference>
<dbReference type="KEGG" id="hbs:IPV69_11450"/>
<comment type="subcellular location">
    <subcellularLocation>
        <location evidence="1">Cell membrane</location>
        <topology evidence="1">Multi-pass membrane protein</topology>
    </subcellularLocation>
</comment>
<feature type="transmembrane region" description="Helical" evidence="6">
    <location>
        <begin position="367"/>
        <end position="387"/>
    </location>
</feature>
<dbReference type="AlphaFoldDB" id="A0A7M2X2K8"/>
<dbReference type="EMBL" id="CP063458">
    <property type="protein sequence ID" value="QOV91925.1"/>
    <property type="molecule type" value="Genomic_DNA"/>
</dbReference>
<evidence type="ECO:0000256" key="4">
    <source>
        <dbReference type="ARBA" id="ARBA00022989"/>
    </source>
</evidence>
<feature type="transmembrane region" description="Helical" evidence="6">
    <location>
        <begin position="74"/>
        <end position="96"/>
    </location>
</feature>
<dbReference type="GO" id="GO:0005886">
    <property type="term" value="C:plasma membrane"/>
    <property type="evidence" value="ECO:0007669"/>
    <property type="project" value="UniProtKB-SubCell"/>
</dbReference>
<evidence type="ECO:0000313" key="8">
    <source>
        <dbReference type="Proteomes" id="UP000593765"/>
    </source>
</evidence>
<evidence type="ECO:0000256" key="3">
    <source>
        <dbReference type="ARBA" id="ARBA00022692"/>
    </source>
</evidence>
<gene>
    <name evidence="7" type="primary">urtC</name>
    <name evidence="7" type="ORF">IPV69_11450</name>
</gene>
<evidence type="ECO:0000256" key="6">
    <source>
        <dbReference type="SAM" id="Phobius"/>
    </source>
</evidence>
<protein>
    <submittedName>
        <fullName evidence="7">Urea ABC transporter permease subunit UrtC</fullName>
    </submittedName>
</protein>
<accession>A0A7M2X2K8</accession>
<dbReference type="CDD" id="cd06581">
    <property type="entry name" value="TM_PBP1_LivM_like"/>
    <property type="match status" value="1"/>
</dbReference>
<keyword evidence="8" id="KW-1185">Reference proteome</keyword>
<feature type="transmembrane region" description="Helical" evidence="6">
    <location>
        <begin position="255"/>
        <end position="275"/>
    </location>
</feature>
<dbReference type="InterPro" id="IPR017778">
    <property type="entry name" value="ABC_transptr_urea_perm_UrtC"/>
</dbReference>
<feature type="transmembrane region" description="Helical" evidence="6">
    <location>
        <begin position="129"/>
        <end position="155"/>
    </location>
</feature>
<dbReference type="PANTHER" id="PTHR30482">
    <property type="entry name" value="HIGH-AFFINITY BRANCHED-CHAIN AMINO ACID TRANSPORT SYSTEM PERMEASE"/>
    <property type="match status" value="1"/>
</dbReference>
<dbReference type="GO" id="GO:0015658">
    <property type="term" value="F:branched-chain amino acid transmembrane transporter activity"/>
    <property type="evidence" value="ECO:0007669"/>
    <property type="project" value="InterPro"/>
</dbReference>
<evidence type="ECO:0000256" key="5">
    <source>
        <dbReference type="ARBA" id="ARBA00023136"/>
    </source>
</evidence>
<name>A0A7M2X2K8_9BACT</name>